<dbReference type="PANTHER" id="PTHR38471:SF2">
    <property type="entry name" value="FOUR HELIX BUNDLE PROTEIN"/>
    <property type="match status" value="1"/>
</dbReference>
<reference evidence="1 2" key="1">
    <citation type="journal article" date="2023" name="Microorganisms">
        <title>Thiorhodovibrio frisius and Trv. litoralis spp. nov., Two Novel Members from a Clade of Fastidious Purple Sulfur Bacteria That Exhibit Unique Red-Shifted Light-Harvesting Capabilities.</title>
        <authorList>
            <person name="Methner A."/>
            <person name="Kuzyk S.B."/>
            <person name="Petersen J."/>
            <person name="Bauer S."/>
            <person name="Brinkmann H."/>
            <person name="Sichau K."/>
            <person name="Wanner G."/>
            <person name="Wolf J."/>
            <person name="Neumann-Schaal M."/>
            <person name="Henke P."/>
            <person name="Tank M."/>
            <person name="Sproer C."/>
            <person name="Bunk B."/>
            <person name="Overmann J."/>
        </authorList>
    </citation>
    <scope>NUCLEOTIDE SEQUENCE [LARGE SCALE GENOMIC DNA]</scope>
    <source>
        <strain evidence="1 2">DSM 6702</strain>
    </source>
</reference>
<evidence type="ECO:0000313" key="2">
    <source>
        <dbReference type="Proteomes" id="UP001432180"/>
    </source>
</evidence>
<dbReference type="Gene3D" id="1.20.1440.60">
    <property type="entry name" value="23S rRNA-intervening sequence"/>
    <property type="match status" value="1"/>
</dbReference>
<dbReference type="CDD" id="cd16377">
    <property type="entry name" value="23S_rRNA_IVP_like"/>
    <property type="match status" value="1"/>
</dbReference>
<dbReference type="PANTHER" id="PTHR38471">
    <property type="entry name" value="FOUR HELIX BUNDLE PROTEIN"/>
    <property type="match status" value="1"/>
</dbReference>
<keyword evidence="2" id="KW-1185">Reference proteome</keyword>
<dbReference type="EMBL" id="CP121472">
    <property type="protein sequence ID" value="WPL18780.1"/>
    <property type="molecule type" value="Genomic_DNA"/>
</dbReference>
<evidence type="ECO:0000313" key="1">
    <source>
        <dbReference type="EMBL" id="WPL18780.1"/>
    </source>
</evidence>
<dbReference type="InterPro" id="IPR012657">
    <property type="entry name" value="23S_rRNA-intervening_sequence"/>
</dbReference>
<sequence>MDVYRLTRGFPREELYGLTQQLRRAAVSIPSNIAEGQARDSPAEFRRFLRIAQGSRAEVETQILIAIRLGYTADANAKNLLSLLEELQKMITKFITRLT</sequence>
<dbReference type="Proteomes" id="UP001432180">
    <property type="component" value="Chromosome"/>
</dbReference>
<dbReference type="SUPFAM" id="SSF158446">
    <property type="entry name" value="IVS-encoded protein-like"/>
    <property type="match status" value="1"/>
</dbReference>
<gene>
    <name evidence="1" type="ORF">Thiowin_03871</name>
</gene>
<organism evidence="1 2">
    <name type="scientific">Thiorhodovibrio winogradskyi</name>
    <dbReference type="NCBI Taxonomy" id="77007"/>
    <lineage>
        <taxon>Bacteria</taxon>
        <taxon>Pseudomonadati</taxon>
        <taxon>Pseudomonadota</taxon>
        <taxon>Gammaproteobacteria</taxon>
        <taxon>Chromatiales</taxon>
        <taxon>Chromatiaceae</taxon>
        <taxon>Thiorhodovibrio</taxon>
    </lineage>
</organism>
<protein>
    <submittedName>
        <fullName evidence="1">Four helix bundle protein</fullName>
    </submittedName>
</protein>
<dbReference type="InterPro" id="IPR036583">
    <property type="entry name" value="23S_rRNA_IVS_sf"/>
</dbReference>
<dbReference type="Pfam" id="PF05635">
    <property type="entry name" value="23S_rRNA_IVP"/>
    <property type="match status" value="1"/>
</dbReference>
<dbReference type="NCBIfam" id="TIGR02436">
    <property type="entry name" value="four helix bundle protein"/>
    <property type="match status" value="1"/>
</dbReference>
<accession>A0ABZ0SDW2</accession>
<proteinExistence type="predicted"/>
<name>A0ABZ0SDW2_9GAMM</name>